<feature type="region of interest" description="Disordered" evidence="1">
    <location>
        <begin position="1"/>
        <end position="24"/>
    </location>
</feature>
<evidence type="ECO:0000256" key="1">
    <source>
        <dbReference type="SAM" id="MobiDB-lite"/>
    </source>
</evidence>
<dbReference type="STRING" id="6184.A0A430QT58"/>
<reference evidence="2 3" key="1">
    <citation type="journal article" date="2019" name="PLoS Pathog.">
        <title>Genome sequence of the bovine parasite Schistosoma bovis Tanzania.</title>
        <authorList>
            <person name="Oey H."/>
            <person name="Zakrzewski M."/>
            <person name="Gobert G."/>
            <person name="Gravermann K."/>
            <person name="Stoye J."/>
            <person name="Jones M."/>
            <person name="Mcmanus D."/>
            <person name="Krause L."/>
        </authorList>
    </citation>
    <scope>NUCLEOTIDE SEQUENCE [LARGE SCALE GENOMIC DNA]</scope>
    <source>
        <strain evidence="2 3">TAN1997</strain>
    </source>
</reference>
<sequence length="88" mass="10199">MNKEEEEEQLKDDNSNCASRLNHPCQHRRPQHTIINNDKLHSNHLNQLITSIETTIATMNFEQNPNINCICSLCNMISNRLINSIDQI</sequence>
<protein>
    <submittedName>
        <fullName evidence="2">Uncharacterized protein</fullName>
    </submittedName>
</protein>
<evidence type="ECO:0000313" key="3">
    <source>
        <dbReference type="Proteomes" id="UP000290809"/>
    </source>
</evidence>
<comment type="caution">
    <text evidence="2">The sequence shown here is derived from an EMBL/GenBank/DDBJ whole genome shotgun (WGS) entry which is preliminary data.</text>
</comment>
<feature type="compositionally biased region" description="Acidic residues" evidence="1">
    <location>
        <begin position="1"/>
        <end position="10"/>
    </location>
</feature>
<dbReference type="EMBL" id="QMKO01001114">
    <property type="protein sequence ID" value="RTG90859.1"/>
    <property type="molecule type" value="Genomic_DNA"/>
</dbReference>
<accession>A0A430QT58</accession>
<organism evidence="2 3">
    <name type="scientific">Schistosoma bovis</name>
    <name type="common">Blood fluke</name>
    <dbReference type="NCBI Taxonomy" id="6184"/>
    <lineage>
        <taxon>Eukaryota</taxon>
        <taxon>Metazoa</taxon>
        <taxon>Spiralia</taxon>
        <taxon>Lophotrochozoa</taxon>
        <taxon>Platyhelminthes</taxon>
        <taxon>Trematoda</taxon>
        <taxon>Digenea</taxon>
        <taxon>Strigeidida</taxon>
        <taxon>Schistosomatoidea</taxon>
        <taxon>Schistosomatidae</taxon>
        <taxon>Schistosoma</taxon>
    </lineage>
</organism>
<keyword evidence="3" id="KW-1185">Reference proteome</keyword>
<gene>
    <name evidence="2" type="ORF">DC041_0010779</name>
</gene>
<proteinExistence type="predicted"/>
<dbReference type="Proteomes" id="UP000290809">
    <property type="component" value="Unassembled WGS sequence"/>
</dbReference>
<dbReference type="AlphaFoldDB" id="A0A430QT58"/>
<evidence type="ECO:0000313" key="2">
    <source>
        <dbReference type="EMBL" id="RTG90859.1"/>
    </source>
</evidence>
<name>A0A430QT58_SCHBO</name>